<feature type="compositionally biased region" description="Polar residues" evidence="1">
    <location>
        <begin position="49"/>
        <end position="63"/>
    </location>
</feature>
<evidence type="ECO:0000256" key="2">
    <source>
        <dbReference type="SAM" id="Phobius"/>
    </source>
</evidence>
<evidence type="ECO:0000313" key="4">
    <source>
        <dbReference type="Proteomes" id="UP001207408"/>
    </source>
</evidence>
<dbReference type="RefSeq" id="WP_301200423.1">
    <property type="nucleotide sequence ID" value="NZ_JAPDPI010000029.1"/>
</dbReference>
<keyword evidence="4" id="KW-1185">Reference proteome</keyword>
<sequence>MSRQLNNFLDFFKKNRIIIYVMLGLALMMQVCSRGAGIQESMPEAPQSEVVSPQTSDYPSQAPSDEAPSGDGGFVSMLLVTIIVLGFFVAKRYGYLDKLLPKIVIFRVGYYRLKSNGNLALKVYIINQTQRDITFNAPTILFFKGKDKREFAIKNIGGQNYFPITLMPGTGHKFTIDAQKFYNNVDGLNDYKTIRMQICSNCGKCYKSMKWPVGLTFKKI</sequence>
<evidence type="ECO:0000313" key="3">
    <source>
        <dbReference type="EMBL" id="MCW3806725.1"/>
    </source>
</evidence>
<accession>A0AAE3SLQ3</accession>
<gene>
    <name evidence="3" type="ORF">OM074_13900</name>
</gene>
<dbReference type="Proteomes" id="UP001207408">
    <property type="component" value="Unassembled WGS sequence"/>
</dbReference>
<proteinExistence type="predicted"/>
<protein>
    <submittedName>
        <fullName evidence="3">Uncharacterized protein</fullName>
    </submittedName>
</protein>
<keyword evidence="2" id="KW-1133">Transmembrane helix</keyword>
<keyword evidence="2" id="KW-0812">Transmembrane</keyword>
<name>A0AAE3SLQ3_9BACT</name>
<evidence type="ECO:0000256" key="1">
    <source>
        <dbReference type="SAM" id="MobiDB-lite"/>
    </source>
</evidence>
<organism evidence="3 4">
    <name type="scientific">Plebeiibacterium marinum</name>
    <dbReference type="NCBI Taxonomy" id="2992111"/>
    <lineage>
        <taxon>Bacteria</taxon>
        <taxon>Pseudomonadati</taxon>
        <taxon>Bacteroidota</taxon>
        <taxon>Bacteroidia</taxon>
        <taxon>Marinilabiliales</taxon>
        <taxon>Marinilabiliaceae</taxon>
        <taxon>Plebeiibacterium</taxon>
    </lineage>
</organism>
<keyword evidence="2" id="KW-0472">Membrane</keyword>
<dbReference type="EMBL" id="JAPDPI010000029">
    <property type="protein sequence ID" value="MCW3806725.1"/>
    <property type="molecule type" value="Genomic_DNA"/>
</dbReference>
<feature type="region of interest" description="Disordered" evidence="1">
    <location>
        <begin position="43"/>
        <end position="69"/>
    </location>
</feature>
<dbReference type="AlphaFoldDB" id="A0AAE3SLQ3"/>
<reference evidence="3" key="1">
    <citation type="submission" date="2022-10" db="EMBL/GenBank/DDBJ databases">
        <authorList>
            <person name="Yu W.X."/>
        </authorList>
    </citation>
    <scope>NUCLEOTIDE SEQUENCE</scope>
    <source>
        <strain evidence="3">D04</strain>
    </source>
</reference>
<comment type="caution">
    <text evidence="3">The sequence shown here is derived from an EMBL/GenBank/DDBJ whole genome shotgun (WGS) entry which is preliminary data.</text>
</comment>
<feature type="transmembrane region" description="Helical" evidence="2">
    <location>
        <begin position="73"/>
        <end position="90"/>
    </location>
</feature>